<dbReference type="InterPro" id="IPR013761">
    <property type="entry name" value="SAM/pointed_sf"/>
</dbReference>
<dbReference type="EMBL" id="AMQM01000199">
    <property type="status" value="NOT_ANNOTATED_CDS"/>
    <property type="molecule type" value="Genomic_DNA"/>
</dbReference>
<protein>
    <recommendedName>
        <fullName evidence="7">PH domain-containing protein</fullName>
    </recommendedName>
</protein>
<dbReference type="InterPro" id="IPR001849">
    <property type="entry name" value="PH_domain"/>
</dbReference>
<dbReference type="Pfam" id="PF00536">
    <property type="entry name" value="SAM_1"/>
    <property type="match status" value="1"/>
</dbReference>
<dbReference type="Proteomes" id="UP000015101">
    <property type="component" value="Unassembled WGS sequence"/>
</dbReference>
<dbReference type="KEGG" id="hro:HELRODRAFT_159151"/>
<dbReference type="PANTHER" id="PTHR45899:SF2">
    <property type="entry name" value="RHO GTPASE ACTIVATING PROTEIN AT 15B, ISOFORM C"/>
    <property type="match status" value="1"/>
</dbReference>
<feature type="region of interest" description="Disordered" evidence="1">
    <location>
        <begin position="471"/>
        <end position="524"/>
    </location>
</feature>
<keyword evidence="6" id="KW-1185">Reference proteome</keyword>
<name>T1ENN7_HELRO</name>
<evidence type="ECO:0000259" key="3">
    <source>
        <dbReference type="PROSITE" id="PS50105"/>
    </source>
</evidence>
<reference evidence="5" key="3">
    <citation type="submission" date="2015-06" db="UniProtKB">
        <authorList>
            <consortium name="EnsemblMetazoa"/>
        </authorList>
    </citation>
    <scope>IDENTIFICATION</scope>
</reference>
<dbReference type="InterPro" id="IPR052227">
    <property type="entry name" value="Arf-Rho-GAP_ANK-PH_domain"/>
</dbReference>
<dbReference type="PROSITE" id="PS50105">
    <property type="entry name" value="SAM_DOMAIN"/>
    <property type="match status" value="1"/>
</dbReference>
<dbReference type="EnsemblMetazoa" id="HelroT159151">
    <property type="protein sequence ID" value="HelroP159151"/>
    <property type="gene ID" value="HelroG159151"/>
</dbReference>
<dbReference type="EMBL" id="KB095811">
    <property type="protein sequence ID" value="ESO12590.1"/>
    <property type="molecule type" value="Genomic_DNA"/>
</dbReference>
<dbReference type="Gene3D" id="1.10.150.50">
    <property type="entry name" value="Transcription Factor, Ets-1"/>
    <property type="match status" value="1"/>
</dbReference>
<dbReference type="PANTHER" id="PTHR45899">
    <property type="entry name" value="RHO GTPASE ACTIVATING PROTEIN AT 15B, ISOFORM C"/>
    <property type="match status" value="1"/>
</dbReference>
<evidence type="ECO:0008006" key="7">
    <source>
        <dbReference type="Google" id="ProtNLM"/>
    </source>
</evidence>
<dbReference type="SUPFAM" id="SSF47769">
    <property type="entry name" value="SAM/Pointed domain"/>
    <property type="match status" value="1"/>
</dbReference>
<evidence type="ECO:0000259" key="2">
    <source>
        <dbReference type="PROSITE" id="PS50003"/>
    </source>
</evidence>
<dbReference type="SUPFAM" id="SSF50729">
    <property type="entry name" value="PH domain-like"/>
    <property type="match status" value="1"/>
</dbReference>
<accession>T1ENN7</accession>
<dbReference type="RefSeq" id="XP_009009310.1">
    <property type="nucleotide sequence ID" value="XM_009011062.1"/>
</dbReference>
<dbReference type="InParanoid" id="T1ENN7"/>
<dbReference type="AlphaFoldDB" id="T1ENN7"/>
<dbReference type="SMART" id="SM00233">
    <property type="entry name" value="PH"/>
    <property type="match status" value="1"/>
</dbReference>
<proteinExistence type="predicted"/>
<dbReference type="HOGENOM" id="CLU_407843_0_0_1"/>
<evidence type="ECO:0000256" key="1">
    <source>
        <dbReference type="SAM" id="MobiDB-lite"/>
    </source>
</evidence>
<organism evidence="5 6">
    <name type="scientific">Helobdella robusta</name>
    <name type="common">Californian leech</name>
    <dbReference type="NCBI Taxonomy" id="6412"/>
    <lineage>
        <taxon>Eukaryota</taxon>
        <taxon>Metazoa</taxon>
        <taxon>Spiralia</taxon>
        <taxon>Lophotrochozoa</taxon>
        <taxon>Annelida</taxon>
        <taxon>Clitellata</taxon>
        <taxon>Hirudinea</taxon>
        <taxon>Rhynchobdellida</taxon>
        <taxon>Glossiphoniidae</taxon>
        <taxon>Helobdella</taxon>
    </lineage>
</organism>
<dbReference type="InterPro" id="IPR001660">
    <property type="entry name" value="SAM"/>
</dbReference>
<feature type="domain" description="SAM" evidence="3">
    <location>
        <begin position="1"/>
        <end position="65"/>
    </location>
</feature>
<feature type="domain" description="PH" evidence="2">
    <location>
        <begin position="544"/>
        <end position="641"/>
    </location>
</feature>
<gene>
    <name evidence="5" type="primary">20198187</name>
    <name evidence="4" type="ORF">HELRODRAFT_159151</name>
</gene>
<dbReference type="Pfam" id="PF00169">
    <property type="entry name" value="PH"/>
    <property type="match status" value="1"/>
</dbReference>
<evidence type="ECO:0000313" key="5">
    <source>
        <dbReference type="EnsemblMetazoa" id="HelroP159151"/>
    </source>
</evidence>
<dbReference type="GeneID" id="20198187"/>
<dbReference type="STRING" id="6412.T1ENN7"/>
<evidence type="ECO:0000313" key="6">
    <source>
        <dbReference type="Proteomes" id="UP000015101"/>
    </source>
</evidence>
<evidence type="ECO:0000313" key="4">
    <source>
        <dbReference type="EMBL" id="ESO12590.1"/>
    </source>
</evidence>
<feature type="region of interest" description="Disordered" evidence="1">
    <location>
        <begin position="395"/>
        <end position="418"/>
    </location>
</feature>
<dbReference type="SMART" id="SM00454">
    <property type="entry name" value="SAM"/>
    <property type="match status" value="1"/>
</dbReference>
<dbReference type="PROSITE" id="PS50003">
    <property type="entry name" value="PH_DOMAIN"/>
    <property type="match status" value="1"/>
</dbReference>
<sequence length="674" mass="74992">MSGVTVIEWLKSLMLEKYEKNFLTGGYDMVGQCIDMTERDLVNLNITSPDDIKRIVANLTCLKLLLGSSHVAVKKDIENYENESLDIYKTAVYGNLERVASTARTSEFSPLKSAFTDFEYEFDSMNGRISHKTPVPAPRKLSTQSTFISTLNVGDTLLCDKKSDAPHTNQSQDFSMTFLNHVNGAFNESSLKQQVNVVRPYSNEETVFLENIFTDQDSPENNQAKPKPIACPRIASDSLLEDNIFAISGDQNKVKDSCLNKGIELNRIEVYENETAGGCEVIDGLLDQETSSQSSTEQLTAKESDLSTMTNLIFKDSDWTFLENITNGCERSSNDSNATNEEKVTEDSLLRPNDLLIDYSFIDDRNSIYSIPPPSFPPPPLIFPNSDSIEHVPIIPPRPESTKKNAPDISNSDYPPSRMKPIYPILPDKALKPDINVLKLKHPSLTSSTSPPPPTVPRTKLLRVIKVQDDTSCDTPKLQQPPSSLSSPPPSSLSSPPPLPSPSLTSSPFSMAKTSAKVSRADTKVKKVSPPSLVKIKDQDVKFNSKFRGILMKVEHNLKSSSRKHFLLDCNSLIYSDADRKGPTESIALIKITSITARADYLPMQHTFEIFFKSNDIPLILMAEDDDQKEQWIINISKSIAFVRSDELHNIIPFDKGGNVYLKTLLTSVSFDCS</sequence>
<dbReference type="InterPro" id="IPR011993">
    <property type="entry name" value="PH-like_dom_sf"/>
</dbReference>
<reference evidence="4 6" key="2">
    <citation type="journal article" date="2013" name="Nature">
        <title>Insights into bilaterian evolution from three spiralian genomes.</title>
        <authorList>
            <person name="Simakov O."/>
            <person name="Marletaz F."/>
            <person name="Cho S.J."/>
            <person name="Edsinger-Gonzales E."/>
            <person name="Havlak P."/>
            <person name="Hellsten U."/>
            <person name="Kuo D.H."/>
            <person name="Larsson T."/>
            <person name="Lv J."/>
            <person name="Arendt D."/>
            <person name="Savage R."/>
            <person name="Osoegawa K."/>
            <person name="de Jong P."/>
            <person name="Grimwood J."/>
            <person name="Chapman J.A."/>
            <person name="Shapiro H."/>
            <person name="Aerts A."/>
            <person name="Otillar R.P."/>
            <person name="Terry A.Y."/>
            <person name="Boore J.L."/>
            <person name="Grigoriev I.V."/>
            <person name="Lindberg D.R."/>
            <person name="Seaver E.C."/>
            <person name="Weisblat D.A."/>
            <person name="Putnam N.H."/>
            <person name="Rokhsar D.S."/>
        </authorList>
    </citation>
    <scope>NUCLEOTIDE SEQUENCE</scope>
</reference>
<dbReference type="CTD" id="20198187"/>
<dbReference type="Gene3D" id="2.30.29.30">
    <property type="entry name" value="Pleckstrin-homology domain (PH domain)/Phosphotyrosine-binding domain (PTB)"/>
    <property type="match status" value="1"/>
</dbReference>
<reference evidence="6" key="1">
    <citation type="submission" date="2012-12" db="EMBL/GenBank/DDBJ databases">
        <authorList>
            <person name="Hellsten U."/>
            <person name="Grimwood J."/>
            <person name="Chapman J.A."/>
            <person name="Shapiro H."/>
            <person name="Aerts A."/>
            <person name="Otillar R.P."/>
            <person name="Terry A.Y."/>
            <person name="Boore J.L."/>
            <person name="Simakov O."/>
            <person name="Marletaz F."/>
            <person name="Cho S.-J."/>
            <person name="Edsinger-Gonzales E."/>
            <person name="Havlak P."/>
            <person name="Kuo D.-H."/>
            <person name="Larsson T."/>
            <person name="Lv J."/>
            <person name="Arendt D."/>
            <person name="Savage R."/>
            <person name="Osoegawa K."/>
            <person name="de Jong P."/>
            <person name="Lindberg D.R."/>
            <person name="Seaver E.C."/>
            <person name="Weisblat D.A."/>
            <person name="Putnam N.H."/>
            <person name="Grigoriev I.V."/>
            <person name="Rokhsar D.S."/>
        </authorList>
    </citation>
    <scope>NUCLEOTIDE SEQUENCE</scope>
</reference>
<feature type="compositionally biased region" description="Pro residues" evidence="1">
    <location>
        <begin position="487"/>
        <end position="501"/>
    </location>
</feature>